<keyword evidence="6" id="KW-0378">Hydrolase</keyword>
<dbReference type="GO" id="GO:0016787">
    <property type="term" value="F:hydrolase activity"/>
    <property type="evidence" value="ECO:0007669"/>
    <property type="project" value="UniProtKB-KW"/>
</dbReference>
<dbReference type="InterPro" id="IPR029052">
    <property type="entry name" value="Metallo-depent_PP-like"/>
</dbReference>
<evidence type="ECO:0000256" key="8">
    <source>
        <dbReference type="ARBA" id="ARBA00023136"/>
    </source>
</evidence>
<dbReference type="EMBL" id="HG806040">
    <property type="protein sequence ID" value="CDW56445.1"/>
    <property type="molecule type" value="Genomic_DNA"/>
</dbReference>
<dbReference type="GO" id="GO:0006506">
    <property type="term" value="P:GPI anchor biosynthetic process"/>
    <property type="evidence" value="ECO:0007669"/>
    <property type="project" value="InterPro"/>
</dbReference>
<dbReference type="GO" id="GO:0016020">
    <property type="term" value="C:membrane"/>
    <property type="evidence" value="ECO:0007669"/>
    <property type="project" value="UniProtKB-SubCell"/>
</dbReference>
<evidence type="ECO:0000256" key="7">
    <source>
        <dbReference type="ARBA" id="ARBA00022989"/>
    </source>
</evidence>
<evidence type="ECO:0000256" key="9">
    <source>
        <dbReference type="ARBA" id="ARBA00023211"/>
    </source>
</evidence>
<evidence type="ECO:0000256" key="4">
    <source>
        <dbReference type="ARBA" id="ARBA00022692"/>
    </source>
</evidence>
<evidence type="ECO:0000313" key="12">
    <source>
        <dbReference type="EMBL" id="CDW56445.1"/>
    </source>
</evidence>
<dbReference type="PANTHER" id="PTHR13315:SF0">
    <property type="entry name" value="METALLOPHOSPHOESTERASE 1"/>
    <property type="match status" value="1"/>
</dbReference>
<protein>
    <submittedName>
        <fullName evidence="12">Metallophos domain containing protein</fullName>
    </submittedName>
</protein>
<evidence type="ECO:0000256" key="5">
    <source>
        <dbReference type="ARBA" id="ARBA00022723"/>
    </source>
</evidence>
<comment type="subcellular location">
    <subcellularLocation>
        <location evidence="2">Membrane</location>
        <topology evidence="2">Multi-pass membrane protein</topology>
    </subcellularLocation>
</comment>
<dbReference type="GO" id="GO:0046872">
    <property type="term" value="F:metal ion binding"/>
    <property type="evidence" value="ECO:0007669"/>
    <property type="project" value="UniProtKB-KW"/>
</dbReference>
<dbReference type="STRING" id="36087.A0A077ZCV5"/>
<accession>A0A077ZCV5</accession>
<evidence type="ECO:0000256" key="10">
    <source>
        <dbReference type="SAM" id="Phobius"/>
    </source>
</evidence>
<evidence type="ECO:0000256" key="1">
    <source>
        <dbReference type="ARBA" id="ARBA00001936"/>
    </source>
</evidence>
<gene>
    <name evidence="12" type="ORF">TTRE_0000472501</name>
</gene>
<reference evidence="12" key="2">
    <citation type="submission" date="2014-03" db="EMBL/GenBank/DDBJ databases">
        <title>The whipworm genome and dual-species transcriptomics of an intimate host-pathogen interaction.</title>
        <authorList>
            <person name="Foth B.J."/>
            <person name="Tsai I.J."/>
            <person name="Reid A.J."/>
            <person name="Bancroft A.J."/>
            <person name="Nichol S."/>
            <person name="Tracey A."/>
            <person name="Holroyd N."/>
            <person name="Cotton J.A."/>
            <person name="Stanley E.J."/>
            <person name="Zarowiecki M."/>
            <person name="Liu J.Z."/>
            <person name="Huckvale T."/>
            <person name="Cooper P.J."/>
            <person name="Grencis R.K."/>
            <person name="Berriman M."/>
        </authorList>
    </citation>
    <scope>NUCLEOTIDE SEQUENCE [LARGE SCALE GENOMIC DNA]</scope>
</reference>
<evidence type="ECO:0000256" key="6">
    <source>
        <dbReference type="ARBA" id="ARBA00022801"/>
    </source>
</evidence>
<keyword evidence="13" id="KW-1185">Reference proteome</keyword>
<dbReference type="Proteomes" id="UP000030665">
    <property type="component" value="Unassembled WGS sequence"/>
</dbReference>
<comment type="cofactor">
    <cofactor evidence="1">
        <name>Mn(2+)</name>
        <dbReference type="ChEBI" id="CHEBI:29035"/>
    </cofactor>
</comment>
<reference evidence="12" key="1">
    <citation type="submission" date="2014-01" db="EMBL/GenBank/DDBJ databases">
        <authorList>
            <person name="Aslett M."/>
        </authorList>
    </citation>
    <scope>NUCLEOTIDE SEQUENCE</scope>
</reference>
<dbReference type="InterPro" id="IPR033308">
    <property type="entry name" value="PGAP5/Cdc1/Ted1"/>
</dbReference>
<dbReference type="Pfam" id="PF00149">
    <property type="entry name" value="Metallophos"/>
    <property type="match status" value="1"/>
</dbReference>
<organism evidence="12 13">
    <name type="scientific">Trichuris trichiura</name>
    <name type="common">Whipworm</name>
    <name type="synonym">Trichocephalus trichiurus</name>
    <dbReference type="NCBI Taxonomy" id="36087"/>
    <lineage>
        <taxon>Eukaryota</taxon>
        <taxon>Metazoa</taxon>
        <taxon>Ecdysozoa</taxon>
        <taxon>Nematoda</taxon>
        <taxon>Enoplea</taxon>
        <taxon>Dorylaimia</taxon>
        <taxon>Trichinellida</taxon>
        <taxon>Trichuridae</taxon>
        <taxon>Trichuris</taxon>
    </lineage>
</organism>
<sequence>MHSVLRRFSTIFVASGRWLLLTVAVLFFNEYLIYYVVVRQCSWPEAPNEGSKLNSLILADPHLLGVWRGHWFDKLRREWQMGVAFETALKLHNPEVVFVLGDLFDEGMWSDKALFDRYAARFMQVFPSNGVPIFAVVGNHDTGFHYNLHPVRLKWFSETFGMDSVHLQVLKGLPFVLVNSMAMENDGCTLCNYAIYKLLNVNRTLQCVKVRTGIRWNYYFYYSTSCSPEPCSQAILITVA</sequence>
<evidence type="ECO:0000313" key="13">
    <source>
        <dbReference type="Proteomes" id="UP000030665"/>
    </source>
</evidence>
<dbReference type="SUPFAM" id="SSF56300">
    <property type="entry name" value="Metallo-dependent phosphatases"/>
    <property type="match status" value="1"/>
</dbReference>
<dbReference type="InterPro" id="IPR004843">
    <property type="entry name" value="Calcineurin-like_PHP"/>
</dbReference>
<feature type="transmembrane region" description="Helical" evidence="10">
    <location>
        <begin position="12"/>
        <end position="37"/>
    </location>
</feature>
<dbReference type="AlphaFoldDB" id="A0A077ZCV5"/>
<keyword evidence="4 10" id="KW-0812">Transmembrane</keyword>
<evidence type="ECO:0000259" key="11">
    <source>
        <dbReference type="Pfam" id="PF00149"/>
    </source>
</evidence>
<feature type="domain" description="Calcineurin-like phosphoesterase" evidence="11">
    <location>
        <begin position="56"/>
        <end position="161"/>
    </location>
</feature>
<comment type="similarity">
    <text evidence="3">Belongs to the metallophosphoesterase superfamily. MPPE1 family.</text>
</comment>
<evidence type="ECO:0000256" key="3">
    <source>
        <dbReference type="ARBA" id="ARBA00008895"/>
    </source>
</evidence>
<dbReference type="OrthoDB" id="9984693at2759"/>
<name>A0A077ZCV5_TRITR</name>
<keyword evidence="9" id="KW-0464">Manganese</keyword>
<keyword evidence="5" id="KW-0479">Metal-binding</keyword>
<proteinExistence type="inferred from homology"/>
<keyword evidence="8 10" id="KW-0472">Membrane</keyword>
<dbReference type="Gene3D" id="3.60.21.10">
    <property type="match status" value="1"/>
</dbReference>
<evidence type="ECO:0000256" key="2">
    <source>
        <dbReference type="ARBA" id="ARBA00004141"/>
    </source>
</evidence>
<keyword evidence="7 10" id="KW-1133">Transmembrane helix</keyword>
<dbReference type="PANTHER" id="PTHR13315">
    <property type="entry name" value="METALLO PHOSPHOESTERASE RELATED"/>
    <property type="match status" value="1"/>
</dbReference>